<dbReference type="OrthoDB" id="410592at2759"/>
<evidence type="ECO:0000313" key="2">
    <source>
        <dbReference type="EMBL" id="CDR97307.1"/>
    </source>
</evidence>
<dbReference type="AlphaFoldDB" id="A0A061DBK1"/>
<proteinExistence type="predicted"/>
<keyword evidence="1" id="KW-1133">Transmembrane helix</keyword>
<protein>
    <submittedName>
        <fullName evidence="2">Uncharacterized protein</fullName>
    </submittedName>
</protein>
<name>A0A061DBK1_BABBI</name>
<dbReference type="Proteomes" id="UP000033188">
    <property type="component" value="Chromosome 3"/>
</dbReference>
<dbReference type="KEGG" id="bbig:BBBOND_0312100"/>
<feature type="transmembrane region" description="Helical" evidence="1">
    <location>
        <begin position="228"/>
        <end position="246"/>
    </location>
</feature>
<keyword evidence="3" id="KW-1185">Reference proteome</keyword>
<keyword evidence="1" id="KW-0812">Transmembrane</keyword>
<reference evidence="3" key="1">
    <citation type="journal article" date="2014" name="Nucleic Acids Res.">
        <title>The evolutionary dynamics of variant antigen genes in Babesia reveal a history of genomic innovation underlying host-parasite interaction.</title>
        <authorList>
            <person name="Jackson A.P."/>
            <person name="Otto T.D."/>
            <person name="Darby A."/>
            <person name="Ramaprasad A."/>
            <person name="Xia D."/>
            <person name="Echaide I.E."/>
            <person name="Farber M."/>
            <person name="Gahlot S."/>
            <person name="Gamble J."/>
            <person name="Gupta D."/>
            <person name="Gupta Y."/>
            <person name="Jackson L."/>
            <person name="Malandrin L."/>
            <person name="Malas T.B."/>
            <person name="Moussa E."/>
            <person name="Nair M."/>
            <person name="Reid A.J."/>
            <person name="Sanders M."/>
            <person name="Sharma J."/>
            <person name="Tracey A."/>
            <person name="Quail M.A."/>
            <person name="Weir W."/>
            <person name="Wastling J.M."/>
            <person name="Hall N."/>
            <person name="Willadsen P."/>
            <person name="Lingelbach K."/>
            <person name="Shiels B."/>
            <person name="Tait A."/>
            <person name="Berriman M."/>
            <person name="Allred D.R."/>
            <person name="Pain A."/>
        </authorList>
    </citation>
    <scope>NUCLEOTIDE SEQUENCE [LARGE SCALE GENOMIC DNA]</scope>
    <source>
        <strain evidence="3">Bond</strain>
    </source>
</reference>
<dbReference type="VEuPathDB" id="PiroplasmaDB:BBBOND_0312100"/>
<evidence type="ECO:0000256" key="1">
    <source>
        <dbReference type="SAM" id="Phobius"/>
    </source>
</evidence>
<gene>
    <name evidence="2" type="ORF">BBBOND_0312100</name>
</gene>
<accession>A0A061DBK1</accession>
<sequence>MVEGQGDNQCGCKPVSCQGNEELCSDDKCTKCEAPCPPGCKGCEVKCKEVKQPGTCKCCTPRCGCEEDCYASGKDGKCQEKNKIDCKRCIIRCEDGKPCLCHYCSCGTKCNGVICSCCSWCDPSNCSGGPCNGYVLGRCKDKYPETTECRGHVKYDNYDKNGTYGAVYKRDTENVIPCDGKPHKGKDCTDNNCNWICADEIKDGNCVLKCTYCGKLCGQDNFRRCCTIAIPLVIIVLVFLIFRFMLPEKFQAVMSTIRAAFPSSPRHPGKSPINLVGDKIFEEGKIDRYPAFRPRPYTGLA</sequence>
<evidence type="ECO:0000313" key="3">
    <source>
        <dbReference type="Proteomes" id="UP000033188"/>
    </source>
</evidence>
<dbReference type="GeneID" id="24565848"/>
<organism evidence="2 3">
    <name type="scientific">Babesia bigemina</name>
    <dbReference type="NCBI Taxonomy" id="5866"/>
    <lineage>
        <taxon>Eukaryota</taxon>
        <taxon>Sar</taxon>
        <taxon>Alveolata</taxon>
        <taxon>Apicomplexa</taxon>
        <taxon>Aconoidasida</taxon>
        <taxon>Piroplasmida</taxon>
        <taxon>Babesiidae</taxon>
        <taxon>Babesia</taxon>
    </lineage>
</organism>
<keyword evidence="1" id="KW-0472">Membrane</keyword>
<dbReference type="EMBL" id="LK391709">
    <property type="protein sequence ID" value="CDR97307.1"/>
    <property type="molecule type" value="Genomic_DNA"/>
</dbReference>
<dbReference type="RefSeq" id="XP_012769493.1">
    <property type="nucleotide sequence ID" value="XM_012914039.1"/>
</dbReference>